<keyword evidence="7" id="KW-1185">Reference proteome</keyword>
<evidence type="ECO:0000313" key="7">
    <source>
        <dbReference type="Proteomes" id="UP000706891"/>
    </source>
</evidence>
<organism evidence="6 7">
    <name type="scientific">Marseilla massiliensis</name>
    <dbReference type="NCBI Taxonomy" id="1841864"/>
    <lineage>
        <taxon>Bacteria</taxon>
        <taxon>Pseudomonadati</taxon>
        <taxon>Bacteroidota</taxon>
        <taxon>Bacteroidia</taxon>
        <taxon>Bacteroidales</taxon>
        <taxon>Prevotellaceae</taxon>
        <taxon>Marseilla</taxon>
    </lineage>
</organism>
<dbReference type="Proteomes" id="UP000706891">
    <property type="component" value="Unassembled WGS sequence"/>
</dbReference>
<feature type="domain" description="Glycosyltransferase 2-like" evidence="5">
    <location>
        <begin position="4"/>
        <end position="181"/>
    </location>
</feature>
<dbReference type="PANTHER" id="PTHR43179">
    <property type="entry name" value="RHAMNOSYLTRANSFERASE WBBL"/>
    <property type="match status" value="1"/>
</dbReference>
<sequence>MDVSIVIVCMNNLKNLYPCLNSILKNTTVNYEVFVVAFLFSDENLQKLRSDYPTINIIISDKLRGFSENNNIALKQAVGKYCFIVNDDTYFSDHVIDNLVEDFNKVNDDVAIISPVTLNVDGSVQRCGKPKYNLFTYLLYWMKLVGIYENKSKYTNGKGLFQTYNISGACFLIKTDIFKNIGWFDERYYFCPEDIALSTVLNENGYKCYVDSTIRLTHTGGGSWSKTMYATKPAQIKGEIIFYGQKSLFHKIAVRLILLIFLPIYSLLWKIFYMFRKNEKSKIFCRAYLNGIKAILTRKTPKELFIQFYKNNKNA</sequence>
<evidence type="ECO:0000256" key="2">
    <source>
        <dbReference type="ARBA" id="ARBA00022676"/>
    </source>
</evidence>
<dbReference type="InterPro" id="IPR001173">
    <property type="entry name" value="Glyco_trans_2-like"/>
</dbReference>
<name>A0A938WQI4_9BACT</name>
<keyword evidence="4" id="KW-0472">Membrane</keyword>
<dbReference type="SUPFAM" id="SSF53448">
    <property type="entry name" value="Nucleotide-diphospho-sugar transferases"/>
    <property type="match status" value="1"/>
</dbReference>
<keyword evidence="2" id="KW-0328">Glycosyltransferase</keyword>
<gene>
    <name evidence="6" type="ORF">H6A34_00315</name>
</gene>
<reference evidence="6" key="1">
    <citation type="submission" date="2020-08" db="EMBL/GenBank/DDBJ databases">
        <authorList>
            <person name="Cejkova D."/>
            <person name="Kubasova T."/>
            <person name="Jahodarova E."/>
            <person name="Rychlik I."/>
        </authorList>
    </citation>
    <scope>NUCLEOTIDE SEQUENCE</scope>
    <source>
        <strain evidence="6">An824</strain>
    </source>
</reference>
<comment type="similarity">
    <text evidence="1">Belongs to the glycosyltransferase 2 family.</text>
</comment>
<comment type="caution">
    <text evidence="6">The sequence shown here is derived from an EMBL/GenBank/DDBJ whole genome shotgun (WGS) entry which is preliminary data.</text>
</comment>
<evidence type="ECO:0000256" key="3">
    <source>
        <dbReference type="ARBA" id="ARBA00022679"/>
    </source>
</evidence>
<accession>A0A938WQI4</accession>
<dbReference type="AlphaFoldDB" id="A0A938WQI4"/>
<feature type="transmembrane region" description="Helical" evidence="4">
    <location>
        <begin position="252"/>
        <end position="273"/>
    </location>
</feature>
<evidence type="ECO:0000256" key="1">
    <source>
        <dbReference type="ARBA" id="ARBA00006739"/>
    </source>
</evidence>
<evidence type="ECO:0000259" key="5">
    <source>
        <dbReference type="Pfam" id="PF00535"/>
    </source>
</evidence>
<proteinExistence type="inferred from homology"/>
<evidence type="ECO:0000313" key="6">
    <source>
        <dbReference type="EMBL" id="MBM6672338.1"/>
    </source>
</evidence>
<dbReference type="GO" id="GO:0016757">
    <property type="term" value="F:glycosyltransferase activity"/>
    <property type="evidence" value="ECO:0007669"/>
    <property type="project" value="UniProtKB-KW"/>
</dbReference>
<dbReference type="Pfam" id="PF00535">
    <property type="entry name" value="Glycos_transf_2"/>
    <property type="match status" value="1"/>
</dbReference>
<dbReference type="PANTHER" id="PTHR43179:SF12">
    <property type="entry name" value="GALACTOFURANOSYLTRANSFERASE GLFT2"/>
    <property type="match status" value="1"/>
</dbReference>
<keyword evidence="4" id="KW-0812">Transmembrane</keyword>
<keyword evidence="3" id="KW-0808">Transferase</keyword>
<dbReference type="InterPro" id="IPR029044">
    <property type="entry name" value="Nucleotide-diphossugar_trans"/>
</dbReference>
<dbReference type="Gene3D" id="3.90.550.10">
    <property type="entry name" value="Spore Coat Polysaccharide Biosynthesis Protein SpsA, Chain A"/>
    <property type="match status" value="1"/>
</dbReference>
<evidence type="ECO:0000256" key="4">
    <source>
        <dbReference type="SAM" id="Phobius"/>
    </source>
</evidence>
<keyword evidence="4" id="KW-1133">Transmembrane helix</keyword>
<protein>
    <submittedName>
        <fullName evidence="6">Glycosyltransferase</fullName>
    </submittedName>
</protein>
<reference evidence="6" key="2">
    <citation type="journal article" date="2021" name="Sci. Rep.">
        <title>The distribution of antibiotic resistance genes in chicken gut microbiota commensals.</title>
        <authorList>
            <person name="Juricova H."/>
            <person name="Matiasovicova J."/>
            <person name="Kubasova T."/>
            <person name="Cejkova D."/>
            <person name="Rychlik I."/>
        </authorList>
    </citation>
    <scope>NUCLEOTIDE SEQUENCE</scope>
    <source>
        <strain evidence="6">An824</strain>
    </source>
</reference>
<dbReference type="EMBL" id="JACJJG010000001">
    <property type="protein sequence ID" value="MBM6672338.1"/>
    <property type="molecule type" value="Genomic_DNA"/>
</dbReference>